<protein>
    <submittedName>
        <fullName evidence="1">Uncharacterized protein</fullName>
    </submittedName>
</protein>
<evidence type="ECO:0000313" key="1">
    <source>
        <dbReference type="EMBL" id="EKD29918.1"/>
    </source>
</evidence>
<name>K1YC73_9BACT</name>
<comment type="caution">
    <text evidence="1">The sequence shown here is derived from an EMBL/GenBank/DDBJ whole genome shotgun (WGS) entry which is preliminary data.</text>
</comment>
<dbReference type="EMBL" id="AMFJ01034214">
    <property type="protein sequence ID" value="EKD29918.1"/>
    <property type="molecule type" value="Genomic_DNA"/>
</dbReference>
<sequence>MATITIENVPESVVKTYGTHVSFSYTLSFQDDFDIDFRELDESEITPEIRKAAEESQKIPKHLLCNI</sequence>
<accession>K1YC73</accession>
<organism evidence="1">
    <name type="scientific">uncultured bacterium</name>
    <name type="common">gcode 4</name>
    <dbReference type="NCBI Taxonomy" id="1234023"/>
    <lineage>
        <taxon>Bacteria</taxon>
        <taxon>environmental samples</taxon>
    </lineage>
</organism>
<gene>
    <name evidence="1" type="ORF">ACD_78C00214G0004</name>
</gene>
<reference evidence="1" key="1">
    <citation type="journal article" date="2012" name="Science">
        <title>Fermentation, hydrogen, and sulfur metabolism in multiple uncultivated bacterial phyla.</title>
        <authorList>
            <person name="Wrighton K.C."/>
            <person name="Thomas B.C."/>
            <person name="Sharon I."/>
            <person name="Miller C.S."/>
            <person name="Castelle C.J."/>
            <person name="VerBerkmoes N.C."/>
            <person name="Wilkins M.J."/>
            <person name="Hettich R.L."/>
            <person name="Lipton M.S."/>
            <person name="Williams K.H."/>
            <person name="Long P.E."/>
            <person name="Banfield J.F."/>
        </authorList>
    </citation>
    <scope>NUCLEOTIDE SEQUENCE [LARGE SCALE GENOMIC DNA]</scope>
</reference>
<proteinExistence type="predicted"/>
<dbReference type="AlphaFoldDB" id="K1YC73"/>